<reference evidence="2 3" key="1">
    <citation type="submission" date="2021-01" db="EMBL/GenBank/DDBJ databases">
        <title>Whole genome shotgun sequence of Catellatospora chokoriensis NBRC 107358.</title>
        <authorList>
            <person name="Komaki H."/>
            <person name="Tamura T."/>
        </authorList>
    </citation>
    <scope>NUCLEOTIDE SEQUENCE [LARGE SCALE GENOMIC DNA]</scope>
    <source>
        <strain evidence="2 3">NBRC 107358</strain>
    </source>
</reference>
<comment type="caution">
    <text evidence="2">The sequence shown here is derived from an EMBL/GenBank/DDBJ whole genome shotgun (WGS) entry which is preliminary data.</text>
</comment>
<gene>
    <name evidence="2" type="ORF">Cch02nite_22100</name>
</gene>
<sequence>MLAVQQISEAQDGLITAAQCRRLGITADHVKWLVRSRVWTAVSRGVYLVDADLRGSSLPLRVLVRAGQLACGPHAVVVRHSAALLHGIHGLRQDERAVHLSLPGDRAVPKRLGDGRLVPHQLVIDEADLVEREGMRVTSALRTVADLLLCTDRYAAVSVLDSALHQGLFADFDLPDVYRLIAGRRGVVAARDWIGQSDGRAESPLETRARLRCADAGVAPDELQSVIRGADGAVLGRADMLWRRARVIGEADGEQVHGRPEAVFRDRHRQNDLANAGFTVLRFTWSDTLVPDRIPTVVRRALAGAQRSITVAG</sequence>
<protein>
    <recommendedName>
        <fullName evidence="1">DUF559 domain-containing protein</fullName>
    </recommendedName>
</protein>
<dbReference type="AlphaFoldDB" id="A0A8J3NQR3"/>
<evidence type="ECO:0000259" key="1">
    <source>
        <dbReference type="Pfam" id="PF04480"/>
    </source>
</evidence>
<dbReference type="SUPFAM" id="SSF52980">
    <property type="entry name" value="Restriction endonuclease-like"/>
    <property type="match status" value="1"/>
</dbReference>
<evidence type="ECO:0000313" key="3">
    <source>
        <dbReference type="Proteomes" id="UP000619293"/>
    </source>
</evidence>
<evidence type="ECO:0000313" key="2">
    <source>
        <dbReference type="EMBL" id="GIF88766.1"/>
    </source>
</evidence>
<dbReference type="RefSeq" id="WP_239120462.1">
    <property type="nucleotide sequence ID" value="NZ_BAAALB010000005.1"/>
</dbReference>
<proteinExistence type="predicted"/>
<keyword evidence="3" id="KW-1185">Reference proteome</keyword>
<feature type="domain" description="DUF559" evidence="1">
    <location>
        <begin position="239"/>
        <end position="285"/>
    </location>
</feature>
<dbReference type="InterPro" id="IPR011335">
    <property type="entry name" value="Restrct_endonuc-II-like"/>
</dbReference>
<dbReference type="EMBL" id="BONG01000010">
    <property type="protein sequence ID" value="GIF88766.1"/>
    <property type="molecule type" value="Genomic_DNA"/>
</dbReference>
<dbReference type="InterPro" id="IPR007569">
    <property type="entry name" value="DUF559"/>
</dbReference>
<name>A0A8J3NQR3_9ACTN</name>
<dbReference type="Pfam" id="PF04480">
    <property type="entry name" value="DUF559"/>
    <property type="match status" value="1"/>
</dbReference>
<dbReference type="Gene3D" id="3.40.960.10">
    <property type="entry name" value="VSR Endonuclease"/>
    <property type="match status" value="1"/>
</dbReference>
<organism evidence="2 3">
    <name type="scientific">Catellatospora chokoriensis</name>
    <dbReference type="NCBI Taxonomy" id="310353"/>
    <lineage>
        <taxon>Bacteria</taxon>
        <taxon>Bacillati</taxon>
        <taxon>Actinomycetota</taxon>
        <taxon>Actinomycetes</taxon>
        <taxon>Micromonosporales</taxon>
        <taxon>Micromonosporaceae</taxon>
        <taxon>Catellatospora</taxon>
    </lineage>
</organism>
<accession>A0A8J3NQR3</accession>
<dbReference type="Proteomes" id="UP000619293">
    <property type="component" value="Unassembled WGS sequence"/>
</dbReference>